<dbReference type="AlphaFoldDB" id="A0A225NNN9"/>
<comment type="pathway">
    <text evidence="11">One-carbon metabolism; tetrahydrofolate interconversion.</text>
</comment>
<feature type="binding site" evidence="11">
    <location>
        <position position="127"/>
    </location>
    <ligand>
        <name>(6S)-5,6,7,8-tetrahydrofolate</name>
        <dbReference type="ChEBI" id="CHEBI:57453"/>
    </ligand>
</feature>
<dbReference type="UniPathway" id="UPA00288">
    <property type="reaction ID" value="UER01023"/>
</dbReference>
<evidence type="ECO:0000256" key="8">
    <source>
        <dbReference type="ARBA" id="ARBA00022898"/>
    </source>
</evidence>
<keyword evidence="16" id="KW-1185">Reference proteome</keyword>
<feature type="region of interest" description="Disordered" evidence="13">
    <location>
        <begin position="353"/>
        <end position="374"/>
    </location>
</feature>
<comment type="caution">
    <text evidence="11">Lacks conserved residue(s) required for the propagation of feature annotation.</text>
</comment>
<protein>
    <recommendedName>
        <fullName evidence="11">Serine hydroxymethyltransferase</fullName>
        <shortName evidence="11">SHMT</shortName>
        <shortName evidence="11">Serine methylase</shortName>
        <ecNumber evidence="11">2.1.2.1</ecNumber>
    </recommendedName>
</protein>
<feature type="modified residue" description="N6-(pyridoxal phosphate)lysine" evidence="11 12">
    <location>
        <position position="236"/>
    </location>
</feature>
<dbReference type="GO" id="GO:0035999">
    <property type="term" value="P:tetrahydrofolate interconversion"/>
    <property type="evidence" value="ECO:0007669"/>
    <property type="project" value="UniProtKB-UniRule"/>
</dbReference>
<dbReference type="GO" id="GO:0008168">
    <property type="term" value="F:methyltransferase activity"/>
    <property type="evidence" value="ECO:0007669"/>
    <property type="project" value="UniProtKB-KW"/>
</dbReference>
<comment type="catalytic activity">
    <reaction evidence="9">
        <text>(6R)-5,10-methylene-5,6,7,8-tetrahydrofolate + D-alanine + H2O = 2-methylserine + (6S)-5,6,7,8-tetrahydrofolate</text>
        <dbReference type="Rhea" id="RHEA:10064"/>
        <dbReference type="ChEBI" id="CHEBI:15377"/>
        <dbReference type="ChEBI" id="CHEBI:15636"/>
        <dbReference type="ChEBI" id="CHEBI:57416"/>
        <dbReference type="ChEBI" id="CHEBI:57453"/>
        <dbReference type="ChEBI" id="CHEBI:58275"/>
        <dbReference type="EC" id="2.1.2.7"/>
    </reaction>
</comment>
<evidence type="ECO:0000256" key="12">
    <source>
        <dbReference type="PIRSR" id="PIRSR000412-50"/>
    </source>
</evidence>
<dbReference type="InterPro" id="IPR015421">
    <property type="entry name" value="PyrdxlP-dep_Trfase_major"/>
</dbReference>
<dbReference type="Gene3D" id="3.40.640.10">
    <property type="entry name" value="Type I PLP-dependent aspartate aminotransferase-like (Major domain)"/>
    <property type="match status" value="1"/>
</dbReference>
<evidence type="ECO:0000256" key="6">
    <source>
        <dbReference type="ARBA" id="ARBA00022563"/>
    </source>
</evidence>
<keyword evidence="11" id="KW-0028">Amino-acid biosynthesis</keyword>
<dbReference type="Gene3D" id="3.90.1150.10">
    <property type="entry name" value="Aspartate Aminotransferase, domain 1"/>
    <property type="match status" value="1"/>
</dbReference>
<dbReference type="PROSITE" id="PS00096">
    <property type="entry name" value="SHMT"/>
    <property type="match status" value="1"/>
</dbReference>
<evidence type="ECO:0000256" key="4">
    <source>
        <dbReference type="ARBA" id="ARBA00011738"/>
    </source>
</evidence>
<dbReference type="PANTHER" id="PTHR11680:SF35">
    <property type="entry name" value="SERINE HYDROXYMETHYLTRANSFERASE 1"/>
    <property type="match status" value="1"/>
</dbReference>
<comment type="caution">
    <text evidence="15">The sequence shown here is derived from an EMBL/GenBank/DDBJ whole genome shotgun (WGS) entry which is preliminary data.</text>
</comment>
<dbReference type="GO" id="GO:0005829">
    <property type="term" value="C:cytosol"/>
    <property type="evidence" value="ECO:0007669"/>
    <property type="project" value="TreeGrafter"/>
</dbReference>
<comment type="subcellular location">
    <subcellularLocation>
        <location evidence="2 11">Cytoplasm</location>
    </subcellularLocation>
</comment>
<evidence type="ECO:0000256" key="11">
    <source>
        <dbReference type="HAMAP-Rule" id="MF_00051"/>
    </source>
</evidence>
<accession>A0A225NNN9</accession>
<feature type="site" description="Plays an important role in substrate specificity" evidence="11">
    <location>
        <position position="235"/>
    </location>
</feature>
<comment type="similarity">
    <text evidence="3 11">Belongs to the SHMT family.</text>
</comment>
<dbReference type="InterPro" id="IPR015422">
    <property type="entry name" value="PyrdxlP-dep_Trfase_small"/>
</dbReference>
<proteinExistence type="inferred from homology"/>
<dbReference type="HAMAP" id="MF_00051">
    <property type="entry name" value="SHMT"/>
    <property type="match status" value="1"/>
</dbReference>
<dbReference type="InterPro" id="IPR015424">
    <property type="entry name" value="PyrdxlP-dep_Trfase"/>
</dbReference>
<keyword evidence="5 11" id="KW-0963">Cytoplasm</keyword>
<comment type="pathway">
    <text evidence="11">Amino-acid biosynthesis; glycine biosynthesis; glycine from L-serine: step 1/1.</text>
</comment>
<organism evidence="15 16">
    <name type="scientific">Marinibacterium profundimaris</name>
    <dbReference type="NCBI Taxonomy" id="1679460"/>
    <lineage>
        <taxon>Bacteria</taxon>
        <taxon>Pseudomonadati</taxon>
        <taxon>Pseudomonadota</taxon>
        <taxon>Alphaproteobacteria</taxon>
        <taxon>Rhodobacterales</taxon>
        <taxon>Paracoccaceae</taxon>
        <taxon>Marinibacterium</taxon>
    </lineage>
</organism>
<keyword evidence="7 11" id="KW-0808">Transferase</keyword>
<evidence type="ECO:0000256" key="5">
    <source>
        <dbReference type="ARBA" id="ARBA00022490"/>
    </source>
</evidence>
<dbReference type="GO" id="GO:0004372">
    <property type="term" value="F:glycine hydroxymethyltransferase activity"/>
    <property type="evidence" value="ECO:0007669"/>
    <property type="project" value="UniProtKB-UniRule"/>
</dbReference>
<dbReference type="SUPFAM" id="SSF53383">
    <property type="entry name" value="PLP-dependent transferases"/>
    <property type="match status" value="1"/>
</dbReference>
<dbReference type="GO" id="GO:0019264">
    <property type="term" value="P:glycine biosynthetic process from serine"/>
    <property type="evidence" value="ECO:0007669"/>
    <property type="project" value="UniProtKB-UniRule"/>
</dbReference>
<comment type="catalytic activity">
    <reaction evidence="11">
        <text>(6R)-5,10-methylene-5,6,7,8-tetrahydrofolate + glycine + H2O = (6S)-5,6,7,8-tetrahydrofolate + L-serine</text>
        <dbReference type="Rhea" id="RHEA:15481"/>
        <dbReference type="ChEBI" id="CHEBI:15377"/>
        <dbReference type="ChEBI" id="CHEBI:15636"/>
        <dbReference type="ChEBI" id="CHEBI:33384"/>
        <dbReference type="ChEBI" id="CHEBI:57305"/>
        <dbReference type="ChEBI" id="CHEBI:57453"/>
        <dbReference type="EC" id="2.1.2.1"/>
    </reaction>
</comment>
<dbReference type="InterPro" id="IPR049943">
    <property type="entry name" value="Ser_HO-MeTrfase-like"/>
</dbReference>
<evidence type="ECO:0000256" key="10">
    <source>
        <dbReference type="ARBA" id="ARBA00057572"/>
    </source>
</evidence>
<evidence type="ECO:0000256" key="1">
    <source>
        <dbReference type="ARBA" id="ARBA00001933"/>
    </source>
</evidence>
<reference evidence="15 16" key="1">
    <citation type="submission" date="2013-04" db="EMBL/GenBank/DDBJ databases">
        <title>Oceanicola sp. 22II1-22F33 Genome Sequencing.</title>
        <authorList>
            <person name="Lai Q."/>
            <person name="Li G."/>
            <person name="Shao Z."/>
        </authorList>
    </citation>
    <scope>NUCLEOTIDE SEQUENCE [LARGE SCALE GENOMIC DNA]</scope>
    <source>
        <strain evidence="15 16">22II1-22F33</strain>
    </source>
</reference>
<dbReference type="NCBIfam" id="NF000586">
    <property type="entry name" value="PRK00011.1"/>
    <property type="match status" value="1"/>
</dbReference>
<keyword evidence="8 11" id="KW-0663">Pyridoxal phosphate</keyword>
<keyword evidence="6 11" id="KW-0554">One-carbon metabolism</keyword>
<dbReference type="Proteomes" id="UP000215377">
    <property type="component" value="Unassembled WGS sequence"/>
</dbReference>
<feature type="domain" description="Serine hydroxymethyltransferase-like" evidence="14">
    <location>
        <begin position="14"/>
        <end position="391"/>
    </location>
</feature>
<comment type="subunit">
    <text evidence="4 11">Homodimer.</text>
</comment>
<feature type="binding site" evidence="11">
    <location>
        <begin position="131"/>
        <end position="133"/>
    </location>
    <ligand>
        <name>(6S)-5,6,7,8-tetrahydrofolate</name>
        <dbReference type="ChEBI" id="CHEBI:57453"/>
    </ligand>
</feature>
<evidence type="ECO:0000256" key="3">
    <source>
        <dbReference type="ARBA" id="ARBA00006376"/>
    </source>
</evidence>
<dbReference type="GO" id="GO:0050413">
    <property type="term" value="F:D-alanine 2-hydroxymethyltransferase activity"/>
    <property type="evidence" value="ECO:0007669"/>
    <property type="project" value="UniProtKB-EC"/>
</dbReference>
<evidence type="ECO:0000256" key="2">
    <source>
        <dbReference type="ARBA" id="ARBA00004496"/>
    </source>
</evidence>
<sequence>MAAAATDTFFKTHLSETDPALAAMIGRELGRQRDEIELIASENIVSRAVLDAAGSVLTNKYAEGYPGRRYYGGCQFVDEVEDLAIERATQLFGCAFANVQPNSGSQANQGVFLALARPGDTILGLSLDAGGHLTHGAKPNMSGKWFNAVHYGVDPESHLIDYGQLEALAVEHKPAIIIAGGSAYPRQIDFAKFRAVADKVGAYLLVDMAHFAGLVAAGLHPSPFPHAHVATTTTHKTLRGPRGGMILTDDEALAKKINSAIFPGLQGGPLMHAIAGKAVAFGEALQPEFKTYAGRVIENAQVLAKTLVDAGFAITSGGTDTHLMLVDLRPKGVKGNEAEKALGRAHITCNKNGVPNDPEKPTVTSGIRLGTPAGTTRGFGTEEFAKVGKMIDEVLTGLAANGPDGNGEVEAKVKAEAEALCRAFPIYSDM</sequence>
<evidence type="ECO:0000259" key="14">
    <source>
        <dbReference type="Pfam" id="PF00464"/>
    </source>
</evidence>
<dbReference type="Pfam" id="PF00464">
    <property type="entry name" value="SHMT"/>
    <property type="match status" value="1"/>
</dbReference>
<evidence type="ECO:0000256" key="9">
    <source>
        <dbReference type="ARBA" id="ARBA00051216"/>
    </source>
</evidence>
<dbReference type="PANTHER" id="PTHR11680">
    <property type="entry name" value="SERINE HYDROXYMETHYLTRANSFERASE"/>
    <property type="match status" value="1"/>
</dbReference>
<name>A0A225NNN9_9RHOB</name>
<comment type="function">
    <text evidence="11">Catalyzes the reversible interconversion of serine and glycine with tetrahydrofolate (THF) serving as the one-carbon carrier. This reaction serves as the major source of one-carbon groups required for the biosynthesis of purines, thymidylate, methionine, and other important biomolecules. Also exhibits THF-independent aldolase activity toward beta-hydroxyamino acids, producing glycine and aldehydes, via a retro-aldol mechanism.</text>
</comment>
<gene>
    <name evidence="11 15" type="primary">glyA</name>
    <name evidence="15" type="ORF">ATO3_05145</name>
</gene>
<evidence type="ECO:0000256" key="13">
    <source>
        <dbReference type="SAM" id="MobiDB-lite"/>
    </source>
</evidence>
<dbReference type="InterPro" id="IPR001085">
    <property type="entry name" value="Ser_HO-MeTrfase"/>
</dbReference>
<evidence type="ECO:0000256" key="7">
    <source>
        <dbReference type="ARBA" id="ARBA00022679"/>
    </source>
</evidence>
<comment type="function">
    <text evidence="10">Catalyzes the reversible interconversion of alpha-methyl-L-serine to D-alanine with tetrahydrofolate (THF) serving as the one-carbon carrier. Cannot use alpha-methyl-D-serine, L-serine, D-serine or L-alanine.</text>
</comment>
<dbReference type="CDD" id="cd00378">
    <property type="entry name" value="SHMT"/>
    <property type="match status" value="1"/>
</dbReference>
<dbReference type="FunFam" id="3.40.640.10:FF:000001">
    <property type="entry name" value="Serine hydroxymethyltransferase"/>
    <property type="match status" value="1"/>
</dbReference>
<dbReference type="GO" id="GO:0030170">
    <property type="term" value="F:pyridoxal phosphate binding"/>
    <property type="evidence" value="ECO:0007669"/>
    <property type="project" value="UniProtKB-UniRule"/>
</dbReference>
<comment type="cofactor">
    <cofactor evidence="1 11 12">
        <name>pyridoxal 5'-phosphate</name>
        <dbReference type="ChEBI" id="CHEBI:597326"/>
    </cofactor>
</comment>
<evidence type="ECO:0000313" key="16">
    <source>
        <dbReference type="Proteomes" id="UP000215377"/>
    </source>
</evidence>
<dbReference type="EMBL" id="AQQR01000002">
    <property type="protein sequence ID" value="OWU76124.1"/>
    <property type="molecule type" value="Genomic_DNA"/>
</dbReference>
<dbReference type="InterPro" id="IPR039429">
    <property type="entry name" value="SHMT-like_dom"/>
</dbReference>
<feature type="binding site" evidence="11">
    <location>
        <position position="251"/>
    </location>
    <ligand>
        <name>(6S)-5,6,7,8-tetrahydrofolate</name>
        <dbReference type="ChEBI" id="CHEBI:57453"/>
    </ligand>
</feature>
<dbReference type="UniPathway" id="UPA00193"/>
<dbReference type="EC" id="2.1.2.1" evidence="11"/>
<dbReference type="GO" id="GO:0032259">
    <property type="term" value="P:methylation"/>
    <property type="evidence" value="ECO:0007669"/>
    <property type="project" value="UniProtKB-KW"/>
</dbReference>
<keyword evidence="15" id="KW-0489">Methyltransferase</keyword>
<dbReference type="InterPro" id="IPR019798">
    <property type="entry name" value="Ser_HO-MeTrfase_PLP_BS"/>
</dbReference>
<evidence type="ECO:0000313" key="15">
    <source>
        <dbReference type="EMBL" id="OWU76124.1"/>
    </source>
</evidence>
<dbReference type="PIRSF" id="PIRSF000412">
    <property type="entry name" value="SHMT"/>
    <property type="match status" value="1"/>
</dbReference>